<dbReference type="VEuPathDB" id="FungiDB:RhiirA1_437100"/>
<dbReference type="AlphaFoldDB" id="A0A2I1GQP4"/>
<comment type="caution">
    <text evidence="1">The sequence shown here is derived from an EMBL/GenBank/DDBJ whole genome shotgun (WGS) entry which is preliminary data.</text>
</comment>
<proteinExistence type="predicted"/>
<dbReference type="Proteomes" id="UP000234323">
    <property type="component" value="Unassembled WGS sequence"/>
</dbReference>
<evidence type="ECO:0000313" key="2">
    <source>
        <dbReference type="Proteomes" id="UP000234323"/>
    </source>
</evidence>
<evidence type="ECO:0000313" key="1">
    <source>
        <dbReference type="EMBL" id="PKY48972.1"/>
    </source>
</evidence>
<reference evidence="1 2" key="1">
    <citation type="submission" date="2015-10" db="EMBL/GenBank/DDBJ databases">
        <title>Genome analyses suggest a sexual origin of heterokaryosis in a supposedly ancient asexual fungus.</title>
        <authorList>
            <person name="Ropars J."/>
            <person name="Sedzielewska K."/>
            <person name="Noel J."/>
            <person name="Charron P."/>
            <person name="Farinelli L."/>
            <person name="Marton T."/>
            <person name="Kruger M."/>
            <person name="Pelin A."/>
            <person name="Brachmann A."/>
            <person name="Corradi N."/>
        </authorList>
    </citation>
    <scope>NUCLEOTIDE SEQUENCE [LARGE SCALE GENOMIC DNA]</scope>
    <source>
        <strain evidence="1 2">A4</strain>
    </source>
</reference>
<dbReference type="OrthoDB" id="2430997at2759"/>
<keyword evidence="2" id="KW-1185">Reference proteome</keyword>
<accession>A0A2I1GQP4</accession>
<dbReference type="VEuPathDB" id="FungiDB:FUN_000453"/>
<gene>
    <name evidence="1" type="ORF">RhiirA4_526522</name>
</gene>
<sequence>MARKDLQIYTEKMANQMNKKKKRIVEYQIGDLVRVFVPKIDRFSVDRPTLPCKILEKTENNKYRLGSKFGIIEVYYSANELELLGTAVFPELNEIPSNKISIIEAARLQSVGSISECL</sequence>
<protein>
    <submittedName>
        <fullName evidence="1">Uncharacterized protein</fullName>
    </submittedName>
</protein>
<dbReference type="EMBL" id="LLXI01000690">
    <property type="protein sequence ID" value="PKY48972.1"/>
    <property type="molecule type" value="Genomic_DNA"/>
</dbReference>
<organism evidence="1 2">
    <name type="scientific">Rhizophagus irregularis</name>
    <dbReference type="NCBI Taxonomy" id="588596"/>
    <lineage>
        <taxon>Eukaryota</taxon>
        <taxon>Fungi</taxon>
        <taxon>Fungi incertae sedis</taxon>
        <taxon>Mucoromycota</taxon>
        <taxon>Glomeromycotina</taxon>
        <taxon>Glomeromycetes</taxon>
        <taxon>Glomerales</taxon>
        <taxon>Glomeraceae</taxon>
        <taxon>Rhizophagus</taxon>
    </lineage>
</organism>
<name>A0A2I1GQP4_9GLOM</name>